<evidence type="ECO:0000256" key="6">
    <source>
        <dbReference type="ARBA" id="ARBA00035191"/>
    </source>
</evidence>
<proteinExistence type="inferred from homology"/>
<name>A0A2T0FE87_9ASCO</name>
<organism evidence="7 8">
    <name type="scientific">Wickerhamiella sorbophila</name>
    <dbReference type="NCBI Taxonomy" id="45607"/>
    <lineage>
        <taxon>Eukaryota</taxon>
        <taxon>Fungi</taxon>
        <taxon>Dikarya</taxon>
        <taxon>Ascomycota</taxon>
        <taxon>Saccharomycotina</taxon>
        <taxon>Dipodascomycetes</taxon>
        <taxon>Dipodascales</taxon>
        <taxon>Trichomonascaceae</taxon>
        <taxon>Wickerhamiella</taxon>
    </lineage>
</organism>
<dbReference type="OrthoDB" id="19439at2759"/>
<dbReference type="RefSeq" id="XP_024663241.1">
    <property type="nucleotide sequence ID" value="XM_024807473.1"/>
</dbReference>
<keyword evidence="8" id="KW-1185">Reference proteome</keyword>
<comment type="subcellular location">
    <subcellularLocation>
        <location evidence="1">Mitochondrion</location>
    </subcellularLocation>
</comment>
<gene>
    <name evidence="7" type="ORF">B9G98_00915</name>
</gene>
<reference evidence="7 8" key="1">
    <citation type="submission" date="2017-04" db="EMBL/GenBank/DDBJ databases">
        <title>Genome sequencing of [Candida] sorbophila.</title>
        <authorList>
            <person name="Ahn J.O."/>
        </authorList>
    </citation>
    <scope>NUCLEOTIDE SEQUENCE [LARGE SCALE GENOMIC DNA]</scope>
    <source>
        <strain evidence="7 8">DS02</strain>
    </source>
</reference>
<dbReference type="InterPro" id="IPR007740">
    <property type="entry name" value="Ribosomal_mL49"/>
</dbReference>
<comment type="caution">
    <text evidence="7">The sequence shown here is derived from an EMBL/GenBank/DDBJ whole genome shotgun (WGS) entry which is preliminary data.</text>
</comment>
<dbReference type="EMBL" id="NDIQ01000001">
    <property type="protein sequence ID" value="PRT53295.1"/>
    <property type="molecule type" value="Genomic_DNA"/>
</dbReference>
<dbReference type="PANTHER" id="PTHR13477">
    <property type="entry name" value="MITOCHONDRIAL 39S RIBOSOMAL PROTEIN L49"/>
    <property type="match status" value="1"/>
</dbReference>
<evidence type="ECO:0000256" key="3">
    <source>
        <dbReference type="ARBA" id="ARBA00022980"/>
    </source>
</evidence>
<evidence type="ECO:0000256" key="5">
    <source>
        <dbReference type="ARBA" id="ARBA00023274"/>
    </source>
</evidence>
<evidence type="ECO:0000313" key="7">
    <source>
        <dbReference type="EMBL" id="PRT53295.1"/>
    </source>
</evidence>
<dbReference type="Proteomes" id="UP000238350">
    <property type="component" value="Unassembled WGS sequence"/>
</dbReference>
<dbReference type="GO" id="GO:0003735">
    <property type="term" value="F:structural constituent of ribosome"/>
    <property type="evidence" value="ECO:0007669"/>
    <property type="project" value="InterPro"/>
</dbReference>
<keyword evidence="4" id="KW-0496">Mitochondrion</keyword>
<comment type="similarity">
    <text evidence="2">Belongs to the mitochondrion-specific ribosomal protein mL49 family.</text>
</comment>
<keyword evidence="3 7" id="KW-0689">Ribosomal protein</keyword>
<dbReference type="AlphaFoldDB" id="A0A2T0FE87"/>
<dbReference type="GO" id="GO:0005762">
    <property type="term" value="C:mitochondrial large ribosomal subunit"/>
    <property type="evidence" value="ECO:0007669"/>
    <property type="project" value="TreeGrafter"/>
</dbReference>
<evidence type="ECO:0000313" key="8">
    <source>
        <dbReference type="Proteomes" id="UP000238350"/>
    </source>
</evidence>
<dbReference type="Pfam" id="PF05046">
    <property type="entry name" value="Img2"/>
    <property type="match status" value="1"/>
</dbReference>
<evidence type="ECO:0000256" key="1">
    <source>
        <dbReference type="ARBA" id="ARBA00004173"/>
    </source>
</evidence>
<dbReference type="Gene3D" id="3.30.780.10">
    <property type="entry name" value="SUI1-like domain"/>
    <property type="match status" value="1"/>
</dbReference>
<keyword evidence="5" id="KW-0687">Ribonucleoprotein</keyword>
<dbReference type="PANTHER" id="PTHR13477:SF0">
    <property type="entry name" value="LARGE RIBOSOMAL SUBUNIT PROTEIN ML49"/>
    <property type="match status" value="1"/>
</dbReference>
<accession>A0A2T0FE87</accession>
<sequence length="150" mass="16714">MIRGVRYLHIPRGVKAVPIPQTARTTPEIKKYVEATGSPKPSPAVKSQYVKSMMPETVDAAALDDTQEPVWYSIERTRAGNLPVYTDYNNAGGVWTEIRKISGNVSALRNDIKKQLDLPKKDIWIQDASKRIIIKGNHSQAVKQLLGTAF</sequence>
<dbReference type="STRING" id="45607.A0A2T0FE87"/>
<evidence type="ECO:0000256" key="2">
    <source>
        <dbReference type="ARBA" id="ARBA00005677"/>
    </source>
</evidence>
<dbReference type="GO" id="GO:0006412">
    <property type="term" value="P:translation"/>
    <property type="evidence" value="ECO:0007669"/>
    <property type="project" value="InterPro"/>
</dbReference>
<protein>
    <recommendedName>
        <fullName evidence="6">Large ribosomal subunit protein mL49</fullName>
    </recommendedName>
</protein>
<evidence type="ECO:0000256" key="4">
    <source>
        <dbReference type="ARBA" id="ARBA00023128"/>
    </source>
</evidence>
<dbReference type="GeneID" id="36514664"/>